<dbReference type="InterPro" id="IPR036095">
    <property type="entry name" value="PTS_EIIB-like_sf"/>
</dbReference>
<evidence type="ECO:0000313" key="9">
    <source>
        <dbReference type="EMBL" id="KGJ51964.1"/>
    </source>
</evidence>
<dbReference type="PROSITE" id="PS51100">
    <property type="entry name" value="PTS_EIIB_TYPE_3"/>
    <property type="match status" value="1"/>
</dbReference>
<dbReference type="CDD" id="cd05564">
    <property type="entry name" value="PTS_IIB_chitobiose_lichenan"/>
    <property type="match status" value="1"/>
</dbReference>
<dbReference type="SUPFAM" id="SSF52794">
    <property type="entry name" value="PTS system IIB component-like"/>
    <property type="match status" value="1"/>
</dbReference>
<dbReference type="GO" id="GO:0009401">
    <property type="term" value="P:phosphoenolpyruvate-dependent sugar phosphotransferase system"/>
    <property type="evidence" value="ECO:0007669"/>
    <property type="project" value="UniProtKB-KW"/>
</dbReference>
<keyword evidence="5" id="KW-0598">Phosphotransferase system</keyword>
<evidence type="ECO:0000313" key="11">
    <source>
        <dbReference type="Proteomes" id="UP000030008"/>
    </source>
</evidence>
<evidence type="ECO:0000256" key="6">
    <source>
        <dbReference type="ARBA" id="ARBA00022777"/>
    </source>
</evidence>
<feature type="modified residue" description="Phosphocysteine; by EIIA" evidence="7">
    <location>
        <position position="10"/>
    </location>
</feature>
<evidence type="ECO:0000313" key="10">
    <source>
        <dbReference type="EMBL" id="MCR0232969.1"/>
    </source>
</evidence>
<comment type="caution">
    <text evidence="9">The sequence shown here is derived from an EMBL/GenBank/DDBJ whole genome shotgun (WGS) entry which is preliminary data.</text>
</comment>
<evidence type="ECO:0000259" key="8">
    <source>
        <dbReference type="PROSITE" id="PS51100"/>
    </source>
</evidence>
<dbReference type="PANTHER" id="PTHR34581:SF2">
    <property type="entry name" value="PTS SYSTEM N,N'-DIACETYLCHITOBIOSE-SPECIFIC EIIB COMPONENT"/>
    <property type="match status" value="1"/>
</dbReference>
<sequence>METLKILLCCGAGMSSGFLASSARKTAKKKKLNVTIEARSASEANELLSTIDVLLIGPHYAKEINKFQELANPHGVAVALIPEDIYGSLDGERLIAFAQTLKN</sequence>
<accession>A0A099I1Z5</accession>
<proteinExistence type="predicted"/>
<dbReference type="Pfam" id="PF02302">
    <property type="entry name" value="PTS_IIB"/>
    <property type="match status" value="1"/>
</dbReference>
<reference evidence="9 11" key="1">
    <citation type="submission" date="2014-08" db="EMBL/GenBank/DDBJ databases">
        <title>Clostridium innocuum, an unnegligible vancomycin-resistant pathogen causing extra-intestinal infections.</title>
        <authorList>
            <person name="Feng Y."/>
            <person name="Chiu C.-H."/>
        </authorList>
    </citation>
    <scope>NUCLEOTIDE SEQUENCE [LARGE SCALE GENOMIC DNA]</scope>
    <source>
        <strain evidence="9 11">AN88</strain>
    </source>
</reference>
<dbReference type="PANTHER" id="PTHR34581">
    <property type="entry name" value="PTS SYSTEM N,N'-DIACETYLCHITOBIOSE-SPECIFIC EIIB COMPONENT"/>
    <property type="match status" value="1"/>
</dbReference>
<keyword evidence="4" id="KW-0808">Transferase</keyword>
<dbReference type="EMBL" id="JQIF01000092">
    <property type="protein sequence ID" value="KGJ51964.1"/>
    <property type="molecule type" value="Genomic_DNA"/>
</dbReference>
<feature type="domain" description="PTS EIIB type-3" evidence="8">
    <location>
        <begin position="3"/>
        <end position="103"/>
    </location>
</feature>
<dbReference type="GO" id="GO:0008982">
    <property type="term" value="F:protein-N(PI)-phosphohistidine-sugar phosphotransferase activity"/>
    <property type="evidence" value="ECO:0007669"/>
    <property type="project" value="InterPro"/>
</dbReference>
<evidence type="ECO:0000256" key="2">
    <source>
        <dbReference type="ARBA" id="ARBA00022553"/>
    </source>
</evidence>
<evidence type="ECO:0000256" key="4">
    <source>
        <dbReference type="ARBA" id="ARBA00022679"/>
    </source>
</evidence>
<keyword evidence="2" id="KW-0597">Phosphoprotein</keyword>
<dbReference type="Proteomes" id="UP001203972">
    <property type="component" value="Unassembled WGS sequence"/>
</dbReference>
<organism evidence="9 11">
    <name type="scientific">Clostridium innocuum</name>
    <dbReference type="NCBI Taxonomy" id="1522"/>
    <lineage>
        <taxon>Bacteria</taxon>
        <taxon>Bacillati</taxon>
        <taxon>Bacillota</taxon>
        <taxon>Clostridia</taxon>
        <taxon>Eubacteriales</taxon>
        <taxon>Clostridiaceae</taxon>
        <taxon>Clostridium</taxon>
    </lineage>
</organism>
<gene>
    <name evidence="9" type="ORF">CIAN88_17855</name>
    <name evidence="10" type="ORF">MKC95_09355</name>
</gene>
<dbReference type="EMBL" id="JAKTMA010000014">
    <property type="protein sequence ID" value="MCR0232969.1"/>
    <property type="molecule type" value="Genomic_DNA"/>
</dbReference>
<dbReference type="InterPro" id="IPR051819">
    <property type="entry name" value="PTS_sugar-specific_EIIB"/>
</dbReference>
<dbReference type="Proteomes" id="UP000030008">
    <property type="component" value="Unassembled WGS sequence"/>
</dbReference>
<dbReference type="InterPro" id="IPR003501">
    <property type="entry name" value="PTS_EIIB_2/3"/>
</dbReference>
<protein>
    <submittedName>
        <fullName evidence="9">PTS lactose transporter subunit IIB</fullName>
    </submittedName>
    <submittedName>
        <fullName evidence="10">PTS sugar transporter subunit IIB</fullName>
    </submittedName>
</protein>
<dbReference type="InterPro" id="IPR013012">
    <property type="entry name" value="PTS_EIIB_3"/>
</dbReference>
<keyword evidence="6" id="KW-0418">Kinase</keyword>
<keyword evidence="3 10" id="KW-0762">Sugar transport</keyword>
<reference evidence="10" key="2">
    <citation type="journal article" date="2022" name="Clin. Infect. Dis.">
        <title>Association between Clostridium innocuum and antibiotic-associated diarrhea in adults and children: A cross-sectional study and comparative genomics analysis.</title>
        <authorList>
            <person name="Cherny K.E."/>
            <person name="Muscat E.B."/>
            <person name="Balaji A."/>
            <person name="Mukherjee J."/>
            <person name="Ozer E.A."/>
            <person name="Angarone M.P."/>
            <person name="Hauser A.R."/>
            <person name="Sichel J.S."/>
            <person name="Amponsah E."/>
            <person name="Kociolek L.K."/>
        </authorList>
    </citation>
    <scope>NUCLEOTIDE SEQUENCE</scope>
    <source>
        <strain evidence="10">NU1-AC-029v</strain>
    </source>
</reference>
<dbReference type="Gene3D" id="3.40.50.2300">
    <property type="match status" value="1"/>
</dbReference>
<dbReference type="AlphaFoldDB" id="A0A099I1Z5"/>
<evidence type="ECO:0000256" key="3">
    <source>
        <dbReference type="ARBA" id="ARBA00022597"/>
    </source>
</evidence>
<name>A0A099I1Z5_CLOIN</name>
<evidence type="ECO:0000256" key="1">
    <source>
        <dbReference type="ARBA" id="ARBA00022448"/>
    </source>
</evidence>
<dbReference type="RefSeq" id="WP_008818725.1">
    <property type="nucleotide sequence ID" value="NZ_AP025565.1"/>
</dbReference>
<evidence type="ECO:0000256" key="7">
    <source>
        <dbReference type="PROSITE-ProRule" id="PRU00423"/>
    </source>
</evidence>
<evidence type="ECO:0000256" key="5">
    <source>
        <dbReference type="ARBA" id="ARBA00022683"/>
    </source>
</evidence>
<keyword evidence="1" id="KW-0813">Transport</keyword>
<dbReference type="GO" id="GO:0016301">
    <property type="term" value="F:kinase activity"/>
    <property type="evidence" value="ECO:0007669"/>
    <property type="project" value="UniProtKB-KW"/>
</dbReference>